<dbReference type="Proteomes" id="UP000198908">
    <property type="component" value="Unassembled WGS sequence"/>
</dbReference>
<dbReference type="EMBL" id="FMYQ01000037">
    <property type="protein sequence ID" value="SDE22179.1"/>
    <property type="molecule type" value="Genomic_DNA"/>
</dbReference>
<gene>
    <name evidence="2" type="ORF">SAMN05421548_13754</name>
</gene>
<accession>A0A1G7B513</accession>
<protein>
    <recommendedName>
        <fullName evidence="1">ChrR-like cupin domain-containing protein</fullName>
    </recommendedName>
</protein>
<dbReference type="AlphaFoldDB" id="A0A1G7B513"/>
<dbReference type="InterPro" id="IPR025979">
    <property type="entry name" value="ChrR-like_cupin_dom"/>
</dbReference>
<keyword evidence="3" id="KW-1185">Reference proteome</keyword>
<reference evidence="3" key="1">
    <citation type="submission" date="2016-09" db="EMBL/GenBank/DDBJ databases">
        <authorList>
            <person name="Varghese N."/>
            <person name="Submissions S."/>
        </authorList>
    </citation>
    <scope>NUCLEOTIDE SEQUENCE [LARGE SCALE GENOMIC DNA]</scope>
    <source>
        <strain evidence="3">TNe-862</strain>
    </source>
</reference>
<dbReference type="RefSeq" id="WP_245747060.1">
    <property type="nucleotide sequence ID" value="NZ_FMYQ01000037.1"/>
</dbReference>
<dbReference type="InterPro" id="IPR014710">
    <property type="entry name" value="RmlC-like_jellyroll"/>
</dbReference>
<proteinExistence type="predicted"/>
<evidence type="ECO:0000313" key="3">
    <source>
        <dbReference type="Proteomes" id="UP000198908"/>
    </source>
</evidence>
<dbReference type="InterPro" id="IPR011051">
    <property type="entry name" value="RmlC_Cupin_sf"/>
</dbReference>
<evidence type="ECO:0000313" key="2">
    <source>
        <dbReference type="EMBL" id="SDE22179.1"/>
    </source>
</evidence>
<dbReference type="STRING" id="416944.SAMN05421548_13754"/>
<evidence type="ECO:0000259" key="1">
    <source>
        <dbReference type="Pfam" id="PF12973"/>
    </source>
</evidence>
<name>A0A1G7B513_9BURK</name>
<sequence>MQMATHSALKIKAHVAEEAVQLNDIPWKPFPDALSVGGIRWKFLHASPEMGAWTAIFDCPAGSSFNAHFHVGPGEYLLTKGRMDVRGGAEHGGDTVVAPAYGYESANARHDKTYFPVDSEFYMTFLGPLEFITEDGTPIVVVTWDQAQRAYID</sequence>
<dbReference type="SUPFAM" id="SSF51182">
    <property type="entry name" value="RmlC-like cupins"/>
    <property type="match status" value="1"/>
</dbReference>
<dbReference type="Gene3D" id="2.60.120.10">
    <property type="entry name" value="Jelly Rolls"/>
    <property type="match status" value="1"/>
</dbReference>
<feature type="domain" description="ChrR-like cupin" evidence="1">
    <location>
        <begin position="17"/>
        <end position="129"/>
    </location>
</feature>
<dbReference type="Pfam" id="PF12973">
    <property type="entry name" value="Cupin_7"/>
    <property type="match status" value="1"/>
</dbReference>
<organism evidence="2 3">
    <name type="scientific">Paraburkholderia lycopersici</name>
    <dbReference type="NCBI Taxonomy" id="416944"/>
    <lineage>
        <taxon>Bacteria</taxon>
        <taxon>Pseudomonadati</taxon>
        <taxon>Pseudomonadota</taxon>
        <taxon>Betaproteobacteria</taxon>
        <taxon>Burkholderiales</taxon>
        <taxon>Burkholderiaceae</taxon>
        <taxon>Paraburkholderia</taxon>
    </lineage>
</organism>